<reference evidence="1" key="1">
    <citation type="journal article" date="2020" name="Cell">
        <title>Large-Scale Comparative Analyses of Tick Genomes Elucidate Their Genetic Diversity and Vector Capacities.</title>
        <authorList>
            <consortium name="Tick Genome and Microbiome Consortium (TIGMIC)"/>
            <person name="Jia N."/>
            <person name="Wang J."/>
            <person name="Shi W."/>
            <person name="Du L."/>
            <person name="Sun Y."/>
            <person name="Zhan W."/>
            <person name="Jiang J.F."/>
            <person name="Wang Q."/>
            <person name="Zhang B."/>
            <person name="Ji P."/>
            <person name="Bell-Sakyi L."/>
            <person name="Cui X.M."/>
            <person name="Yuan T.T."/>
            <person name="Jiang B.G."/>
            <person name="Yang W.F."/>
            <person name="Lam T.T."/>
            <person name="Chang Q.C."/>
            <person name="Ding S.J."/>
            <person name="Wang X.J."/>
            <person name="Zhu J.G."/>
            <person name="Ruan X.D."/>
            <person name="Zhao L."/>
            <person name="Wei J.T."/>
            <person name="Ye R.Z."/>
            <person name="Que T.C."/>
            <person name="Du C.H."/>
            <person name="Zhou Y.H."/>
            <person name="Cheng J.X."/>
            <person name="Dai P.F."/>
            <person name="Guo W.B."/>
            <person name="Han X.H."/>
            <person name="Huang E.J."/>
            <person name="Li L.F."/>
            <person name="Wei W."/>
            <person name="Gao Y.C."/>
            <person name="Liu J.Z."/>
            <person name="Shao H.Z."/>
            <person name="Wang X."/>
            <person name="Wang C.C."/>
            <person name="Yang T.C."/>
            <person name="Huo Q.B."/>
            <person name="Li W."/>
            <person name="Chen H.Y."/>
            <person name="Chen S.E."/>
            <person name="Zhou L.G."/>
            <person name="Ni X.B."/>
            <person name="Tian J.H."/>
            <person name="Sheng Y."/>
            <person name="Liu T."/>
            <person name="Pan Y.S."/>
            <person name="Xia L.Y."/>
            <person name="Li J."/>
            <person name="Zhao F."/>
            <person name="Cao W.C."/>
        </authorList>
    </citation>
    <scope>NUCLEOTIDE SEQUENCE</scope>
    <source>
        <strain evidence="1">Rmic-2018</strain>
    </source>
</reference>
<dbReference type="VEuPathDB" id="VectorBase:LOC119160180"/>
<evidence type="ECO:0000313" key="1">
    <source>
        <dbReference type="EMBL" id="KAH8038583.1"/>
    </source>
</evidence>
<dbReference type="OrthoDB" id="6501629at2759"/>
<dbReference type="Proteomes" id="UP000821866">
    <property type="component" value="Chromosome 1"/>
</dbReference>
<reference evidence="1" key="2">
    <citation type="submission" date="2021-09" db="EMBL/GenBank/DDBJ databases">
        <authorList>
            <person name="Jia N."/>
            <person name="Wang J."/>
            <person name="Shi W."/>
            <person name="Du L."/>
            <person name="Sun Y."/>
            <person name="Zhan W."/>
            <person name="Jiang J."/>
            <person name="Wang Q."/>
            <person name="Zhang B."/>
            <person name="Ji P."/>
            <person name="Sakyi L.B."/>
            <person name="Cui X."/>
            <person name="Yuan T."/>
            <person name="Jiang B."/>
            <person name="Yang W."/>
            <person name="Lam T.T.-Y."/>
            <person name="Chang Q."/>
            <person name="Ding S."/>
            <person name="Wang X."/>
            <person name="Zhu J."/>
            <person name="Ruan X."/>
            <person name="Zhao L."/>
            <person name="Wei J."/>
            <person name="Que T."/>
            <person name="Du C."/>
            <person name="Cheng J."/>
            <person name="Dai P."/>
            <person name="Han X."/>
            <person name="Huang E."/>
            <person name="Gao Y."/>
            <person name="Liu J."/>
            <person name="Shao H."/>
            <person name="Ye R."/>
            <person name="Li L."/>
            <person name="Wei W."/>
            <person name="Wang X."/>
            <person name="Wang C."/>
            <person name="Huo Q."/>
            <person name="Li W."/>
            <person name="Guo W."/>
            <person name="Chen H."/>
            <person name="Chen S."/>
            <person name="Zhou L."/>
            <person name="Zhou L."/>
            <person name="Ni X."/>
            <person name="Tian J."/>
            <person name="Zhou Y."/>
            <person name="Sheng Y."/>
            <person name="Liu T."/>
            <person name="Pan Y."/>
            <person name="Xia L."/>
            <person name="Li J."/>
            <person name="Zhao F."/>
            <person name="Cao W."/>
        </authorList>
    </citation>
    <scope>NUCLEOTIDE SEQUENCE</scope>
    <source>
        <strain evidence="1">Rmic-2018</strain>
        <tissue evidence="1">Larvae</tissue>
    </source>
</reference>
<proteinExistence type="predicted"/>
<comment type="caution">
    <text evidence="1">The sequence shown here is derived from an EMBL/GenBank/DDBJ whole genome shotgun (WGS) entry which is preliminary data.</text>
</comment>
<name>A0A9J6EWJ5_RHIMP</name>
<evidence type="ECO:0000313" key="2">
    <source>
        <dbReference type="Proteomes" id="UP000821866"/>
    </source>
</evidence>
<keyword evidence="2" id="KW-1185">Reference proteome</keyword>
<dbReference type="EMBL" id="JABSTU010000001">
    <property type="protein sequence ID" value="KAH8038583.1"/>
    <property type="molecule type" value="Genomic_DNA"/>
</dbReference>
<organism evidence="1 2">
    <name type="scientific">Rhipicephalus microplus</name>
    <name type="common">Cattle tick</name>
    <name type="synonym">Boophilus microplus</name>
    <dbReference type="NCBI Taxonomy" id="6941"/>
    <lineage>
        <taxon>Eukaryota</taxon>
        <taxon>Metazoa</taxon>
        <taxon>Ecdysozoa</taxon>
        <taxon>Arthropoda</taxon>
        <taxon>Chelicerata</taxon>
        <taxon>Arachnida</taxon>
        <taxon>Acari</taxon>
        <taxon>Parasitiformes</taxon>
        <taxon>Ixodida</taxon>
        <taxon>Ixodoidea</taxon>
        <taxon>Ixodidae</taxon>
        <taxon>Rhipicephalinae</taxon>
        <taxon>Rhipicephalus</taxon>
        <taxon>Boophilus</taxon>
    </lineage>
</organism>
<protein>
    <submittedName>
        <fullName evidence="1">Uncharacterized protein</fullName>
    </submittedName>
</protein>
<dbReference type="AlphaFoldDB" id="A0A9J6EWJ5"/>
<sequence length="219" mass="25314">MTLPISGEADTDLQHGSLGDATTEYSCNELPSNFYIWNSSWWFWPEFKDGRIFRPGKKIQKYENCDPFNDYGAMCEVEYTVLQLRYRFNVAVKDPKLEQHVQHRYPLHNIDAGNMTASVAAGPAKMTLKKDCGGDYFLCEKIDMGPIMVEDVVFDNFTATWQNKTVDTEDAVFQCRLRELLAYVVHKYFKDMSSCKLVAKDVLKSNKWIKKLSHFLATF</sequence>
<gene>
    <name evidence="1" type="ORF">HPB51_002004</name>
</gene>
<dbReference type="OMA" id="DNFTATW"/>
<accession>A0A9J6EWJ5</accession>